<dbReference type="GO" id="GO:0046933">
    <property type="term" value="F:proton-transporting ATP synthase activity, rotational mechanism"/>
    <property type="evidence" value="ECO:0007669"/>
    <property type="project" value="UniProtKB-UniRule"/>
</dbReference>
<evidence type="ECO:0000313" key="9">
    <source>
        <dbReference type="EMBL" id="KIE04124.1"/>
    </source>
</evidence>
<comment type="subcellular location">
    <subcellularLocation>
        <location evidence="8">Cell membrane</location>
        <topology evidence="8">Peripheral membrane protein</topology>
    </subcellularLocation>
    <subcellularLocation>
        <location evidence="1">Membrane</location>
    </subcellularLocation>
</comment>
<name>A0A0C1QF10_9RICK</name>
<keyword evidence="10" id="KW-1185">Reference proteome</keyword>
<comment type="caution">
    <text evidence="9">The sequence shown here is derived from an EMBL/GenBank/DDBJ whole genome shotgun (WGS) entry which is preliminary data.</text>
</comment>
<dbReference type="Pfam" id="PF00213">
    <property type="entry name" value="OSCP"/>
    <property type="match status" value="1"/>
</dbReference>
<dbReference type="GO" id="GO:0005886">
    <property type="term" value="C:plasma membrane"/>
    <property type="evidence" value="ECO:0007669"/>
    <property type="project" value="UniProtKB-SubCell"/>
</dbReference>
<dbReference type="AlphaFoldDB" id="A0A0C1QF10"/>
<dbReference type="STRING" id="86105.NF27_JF00020"/>
<evidence type="ECO:0000256" key="5">
    <source>
        <dbReference type="ARBA" id="ARBA00023136"/>
    </source>
</evidence>
<evidence type="ECO:0000256" key="2">
    <source>
        <dbReference type="ARBA" id="ARBA00022448"/>
    </source>
</evidence>
<evidence type="ECO:0000256" key="6">
    <source>
        <dbReference type="ARBA" id="ARBA00023196"/>
    </source>
</evidence>
<dbReference type="InterPro" id="IPR026015">
    <property type="entry name" value="ATP_synth_OSCP/delta_N_sf"/>
</dbReference>
<dbReference type="HAMAP" id="MF_01416">
    <property type="entry name" value="ATP_synth_delta_bact"/>
    <property type="match status" value="1"/>
</dbReference>
<keyword evidence="4 8" id="KW-0406">Ion transport</keyword>
<evidence type="ECO:0000256" key="4">
    <source>
        <dbReference type="ARBA" id="ARBA00023065"/>
    </source>
</evidence>
<evidence type="ECO:0000256" key="1">
    <source>
        <dbReference type="ARBA" id="ARBA00004370"/>
    </source>
</evidence>
<evidence type="ECO:0000313" key="10">
    <source>
        <dbReference type="Proteomes" id="UP000031258"/>
    </source>
</evidence>
<accession>A0A0C1QF10</accession>
<dbReference type="SUPFAM" id="SSF47928">
    <property type="entry name" value="N-terminal domain of the delta subunit of the F1F0-ATP synthase"/>
    <property type="match status" value="1"/>
</dbReference>
<dbReference type="EMBL" id="JSWE01000223">
    <property type="protein sequence ID" value="KIE04124.1"/>
    <property type="molecule type" value="Genomic_DNA"/>
</dbReference>
<dbReference type="NCBIfam" id="TIGR01145">
    <property type="entry name" value="ATP_synt_delta"/>
    <property type="match status" value="1"/>
</dbReference>
<organism evidence="9 10">
    <name type="scientific">Candidatus Jidaibacter acanthamoebae</name>
    <dbReference type="NCBI Taxonomy" id="86105"/>
    <lineage>
        <taxon>Bacteria</taxon>
        <taxon>Pseudomonadati</taxon>
        <taxon>Pseudomonadota</taxon>
        <taxon>Alphaproteobacteria</taxon>
        <taxon>Rickettsiales</taxon>
        <taxon>Candidatus Midichloriaceae</taxon>
        <taxon>Candidatus Jidaibacter</taxon>
    </lineage>
</organism>
<comment type="function">
    <text evidence="8">This protein is part of the stalk that links CF(0) to CF(1). It either transmits conformational changes from CF(0) to CF(1) or is implicated in proton conduction.</text>
</comment>
<keyword evidence="5 8" id="KW-0472">Membrane</keyword>
<sequence>MLIFKYIMEAARNVTAKRYSEALFSAAQGVHALKEVAADLDKLKVIFKENQQYLKFILPKVVPSKIKNIFLNTAISKLELNEITHNFLRVLVRQNKVYAIDDIRKAFFESLEAYNNELRVFVTSAIAMPEAKSKKLSDELEAIFNKKIILNVVVDKSVLGGLSVRVGSQLLDATLKNKLQRIRKLALQN</sequence>
<keyword evidence="6 8" id="KW-0139">CF(1)</keyword>
<dbReference type="InterPro" id="IPR000711">
    <property type="entry name" value="ATPase_OSCP/dsu"/>
</dbReference>
<reference evidence="9 10" key="1">
    <citation type="submission" date="2014-11" db="EMBL/GenBank/DDBJ databases">
        <title>A Rickettsiales Symbiont of Amoebae With Ancient Features.</title>
        <authorList>
            <person name="Schulz F."/>
            <person name="Martijn J."/>
            <person name="Wascher F."/>
            <person name="Kostanjsek R."/>
            <person name="Ettema T.J."/>
            <person name="Horn M."/>
        </authorList>
    </citation>
    <scope>NUCLEOTIDE SEQUENCE [LARGE SCALE GENOMIC DNA]</scope>
    <source>
        <strain evidence="9 10">UWC36</strain>
    </source>
</reference>
<dbReference type="PRINTS" id="PR00125">
    <property type="entry name" value="ATPASEDELTA"/>
</dbReference>
<protein>
    <recommendedName>
        <fullName evidence="8">ATP synthase subunit delta</fullName>
    </recommendedName>
    <alternativeName>
        <fullName evidence="8">ATP synthase F(1) sector subunit delta</fullName>
    </alternativeName>
    <alternativeName>
        <fullName evidence="8">F-type ATPase subunit delta</fullName>
        <shortName evidence="8">F-ATPase subunit delta</shortName>
    </alternativeName>
</protein>
<keyword evidence="7 8" id="KW-0066">ATP synthesis</keyword>
<keyword evidence="3 8" id="KW-0375">Hydrogen ion transport</keyword>
<evidence type="ECO:0000256" key="3">
    <source>
        <dbReference type="ARBA" id="ARBA00022781"/>
    </source>
</evidence>
<dbReference type="Proteomes" id="UP000031258">
    <property type="component" value="Unassembled WGS sequence"/>
</dbReference>
<proteinExistence type="inferred from homology"/>
<evidence type="ECO:0000256" key="7">
    <source>
        <dbReference type="ARBA" id="ARBA00023310"/>
    </source>
</evidence>
<dbReference type="Gene3D" id="1.10.520.20">
    <property type="entry name" value="N-terminal domain of the delta subunit of the F1F0-ATP synthase"/>
    <property type="match status" value="1"/>
</dbReference>
<comment type="function">
    <text evidence="8">F(1)F(0) ATP synthase produces ATP from ADP in the presence of a proton or sodium gradient. F-type ATPases consist of two structural domains, F(1) containing the extramembraneous catalytic core and F(0) containing the membrane proton channel, linked together by a central stalk and a peripheral stalk. During catalysis, ATP synthesis in the catalytic domain of F(1) is coupled via a rotary mechanism of the central stalk subunits to proton translocation.</text>
</comment>
<dbReference type="PANTHER" id="PTHR11910">
    <property type="entry name" value="ATP SYNTHASE DELTA CHAIN"/>
    <property type="match status" value="1"/>
</dbReference>
<evidence type="ECO:0000256" key="8">
    <source>
        <dbReference type="HAMAP-Rule" id="MF_01416"/>
    </source>
</evidence>
<gene>
    <name evidence="8" type="primary">atpH</name>
    <name evidence="9" type="ORF">NF27_JF00020</name>
</gene>
<keyword evidence="2 8" id="KW-0813">Transport</keyword>
<dbReference type="GO" id="GO:0045259">
    <property type="term" value="C:proton-transporting ATP synthase complex"/>
    <property type="evidence" value="ECO:0007669"/>
    <property type="project" value="UniProtKB-KW"/>
</dbReference>
<keyword evidence="8" id="KW-1003">Cell membrane</keyword>
<comment type="similarity">
    <text evidence="8">Belongs to the ATPase delta chain family.</text>
</comment>